<dbReference type="InterPro" id="IPR033132">
    <property type="entry name" value="GH_1_N_CS"/>
</dbReference>
<dbReference type="SUPFAM" id="SSF51445">
    <property type="entry name" value="(Trans)glycosidases"/>
    <property type="match status" value="1"/>
</dbReference>
<dbReference type="GO" id="GO:0008422">
    <property type="term" value="F:beta-glucosidase activity"/>
    <property type="evidence" value="ECO:0007669"/>
    <property type="project" value="TreeGrafter"/>
</dbReference>
<dbReference type="InterPro" id="IPR001360">
    <property type="entry name" value="Glyco_hydro_1"/>
</dbReference>
<dbReference type="Gene3D" id="3.20.20.80">
    <property type="entry name" value="Glycosidases"/>
    <property type="match status" value="1"/>
</dbReference>
<evidence type="ECO:0000256" key="3">
    <source>
        <dbReference type="ARBA" id="ARBA00022801"/>
    </source>
</evidence>
<dbReference type="PRINTS" id="PR00131">
    <property type="entry name" value="GLHYDRLASE1"/>
</dbReference>
<keyword evidence="5" id="KW-0326">Glycosidase</keyword>
<dbReference type="PROSITE" id="PS00653">
    <property type="entry name" value="GLYCOSYL_HYDROL_F1_2"/>
    <property type="match status" value="1"/>
</dbReference>
<accession>A0A8S4G538</accession>
<comment type="subunit">
    <text evidence="2">Homodimer.</text>
</comment>
<sequence length="508" mass="57816">MHTVALLSLLLGCCVASPWKEEPVKKFPEDFLFGAGSAAYQVEGAWNEDGKGESIWDDFMHNKPWLMIAQDGSSGDVASDSYHNLERDIQIIRELGLDSYRFSISWPRLLPSGFPDQVNEAAIQYYNNLINELLKHNIEPIVTIYHWDLSKSLQDLGGWTNPNIAQWYEDYARIVFDNFSDRVKLWLTINEPNEICYLGYGHVLEAPALNASGIADYLCAKNLVIAHARAYHLYTSQYKPLHGGRVGIVFSANWHVPLNSDSEADKLADKLHFQSKFGIYANPIFGYGGFPKEYSERVAEKSAAQGFPRSRLPEFSEEEKHFVLGSYDFMGVNHYTGQLVTAENVPEYAVPSLLDDTGADLITLNEWKQSTSPWIKWMPNSLYNQLLELGNLYPGVDFYITENGWSGSTGLVDDDRVDYLRSCLQQCLDAVADGVRLKGYYTWSLMDSFEWAFGYDARFGLYEIDFEDPKRPHTPRKSALVYKHIIKTRTIDYDYAPDSLVMTIDEGH</sequence>
<dbReference type="Pfam" id="PF00232">
    <property type="entry name" value="Glyco_hydro_1"/>
    <property type="match status" value="1"/>
</dbReference>
<organism evidence="8 9">
    <name type="scientific">Plutella xylostella</name>
    <name type="common">Diamondback moth</name>
    <name type="synonym">Plutella maculipennis</name>
    <dbReference type="NCBI Taxonomy" id="51655"/>
    <lineage>
        <taxon>Eukaryota</taxon>
        <taxon>Metazoa</taxon>
        <taxon>Ecdysozoa</taxon>
        <taxon>Arthropoda</taxon>
        <taxon>Hexapoda</taxon>
        <taxon>Insecta</taxon>
        <taxon>Pterygota</taxon>
        <taxon>Neoptera</taxon>
        <taxon>Endopterygota</taxon>
        <taxon>Lepidoptera</taxon>
        <taxon>Glossata</taxon>
        <taxon>Ditrysia</taxon>
        <taxon>Yponomeutoidea</taxon>
        <taxon>Plutellidae</taxon>
        <taxon>Plutella</taxon>
    </lineage>
</organism>
<evidence type="ECO:0000313" key="8">
    <source>
        <dbReference type="EMBL" id="CAG9134914.1"/>
    </source>
</evidence>
<dbReference type="GO" id="GO:0005975">
    <property type="term" value="P:carbohydrate metabolic process"/>
    <property type="evidence" value="ECO:0007669"/>
    <property type="project" value="InterPro"/>
</dbReference>
<evidence type="ECO:0000256" key="5">
    <source>
        <dbReference type="ARBA" id="ARBA00023295"/>
    </source>
</evidence>
<dbReference type="AlphaFoldDB" id="A0A8S4G538"/>
<gene>
    <name evidence="8" type="ORF">PLXY2_LOCUS13168</name>
</gene>
<evidence type="ECO:0000256" key="2">
    <source>
        <dbReference type="ARBA" id="ARBA00011738"/>
    </source>
</evidence>
<dbReference type="PANTHER" id="PTHR10353">
    <property type="entry name" value="GLYCOSYL HYDROLASE"/>
    <property type="match status" value="1"/>
</dbReference>
<comment type="similarity">
    <text evidence="1 6">Belongs to the glycosyl hydrolase 1 family.</text>
</comment>
<feature type="signal peptide" evidence="7">
    <location>
        <begin position="1"/>
        <end position="16"/>
    </location>
</feature>
<keyword evidence="3" id="KW-0378">Hydrolase</keyword>
<reference evidence="8" key="1">
    <citation type="submission" date="2020-11" db="EMBL/GenBank/DDBJ databases">
        <authorList>
            <person name="Whiteford S."/>
        </authorList>
    </citation>
    <scope>NUCLEOTIDE SEQUENCE</scope>
</reference>
<proteinExistence type="inferred from homology"/>
<evidence type="ECO:0000256" key="6">
    <source>
        <dbReference type="RuleBase" id="RU003690"/>
    </source>
</evidence>
<comment type="caution">
    <text evidence="8">The sequence shown here is derived from an EMBL/GenBank/DDBJ whole genome shotgun (WGS) entry which is preliminary data.</text>
</comment>
<dbReference type="FunFam" id="3.20.20.80:FF:000013">
    <property type="entry name" value="lactase-phlorizin hydrolase"/>
    <property type="match status" value="1"/>
</dbReference>
<keyword evidence="4" id="KW-0325">Glycoprotein</keyword>
<feature type="chain" id="PRO_5035725331" evidence="7">
    <location>
        <begin position="17"/>
        <end position="508"/>
    </location>
</feature>
<keyword evidence="7" id="KW-0732">Signal</keyword>
<name>A0A8S4G538_PLUXY</name>
<evidence type="ECO:0000256" key="1">
    <source>
        <dbReference type="ARBA" id="ARBA00010838"/>
    </source>
</evidence>
<dbReference type="PANTHER" id="PTHR10353:SF36">
    <property type="entry name" value="LP05116P"/>
    <property type="match status" value="1"/>
</dbReference>
<dbReference type="Proteomes" id="UP000653454">
    <property type="component" value="Unassembled WGS sequence"/>
</dbReference>
<evidence type="ECO:0000256" key="7">
    <source>
        <dbReference type="SAM" id="SignalP"/>
    </source>
</evidence>
<evidence type="ECO:0000256" key="4">
    <source>
        <dbReference type="ARBA" id="ARBA00023180"/>
    </source>
</evidence>
<dbReference type="EMBL" id="CAJHNJ030000089">
    <property type="protein sequence ID" value="CAG9134914.1"/>
    <property type="molecule type" value="Genomic_DNA"/>
</dbReference>
<dbReference type="InterPro" id="IPR017853">
    <property type="entry name" value="GH"/>
</dbReference>
<protein>
    <submittedName>
        <fullName evidence="8">(diamondback moth) hypothetical protein</fullName>
    </submittedName>
</protein>
<keyword evidence="9" id="KW-1185">Reference proteome</keyword>
<evidence type="ECO:0000313" key="9">
    <source>
        <dbReference type="Proteomes" id="UP000653454"/>
    </source>
</evidence>